<dbReference type="EMBL" id="BLSC01000482">
    <property type="protein sequence ID" value="GFP38298.1"/>
    <property type="molecule type" value="Genomic_DNA"/>
</dbReference>
<evidence type="ECO:0000313" key="2">
    <source>
        <dbReference type="Proteomes" id="UP000561271"/>
    </source>
</evidence>
<proteinExistence type="predicted"/>
<protein>
    <submittedName>
        <fullName evidence="1">Uncharacterized protein</fullName>
    </submittedName>
</protein>
<feature type="non-terminal residue" evidence="1">
    <location>
        <position position="1"/>
    </location>
</feature>
<reference evidence="1 2" key="1">
    <citation type="journal article" date="2020" name="Front. Microbiol.">
        <title>Single-cell genomics of novel Actinobacteria with the Wood-Ljungdahl pathway discovered in a serpentinizing system.</title>
        <authorList>
            <person name="Merino N."/>
            <person name="Kawai M."/>
            <person name="Boyd E.S."/>
            <person name="Colman D.R."/>
            <person name="McGlynn S.E."/>
            <person name="Nealson K.H."/>
            <person name="Kurokawa K."/>
            <person name="Hongoh Y."/>
        </authorList>
    </citation>
    <scope>NUCLEOTIDE SEQUENCE [LARGE SCALE GENOMIC DNA]</scope>
    <source>
        <strain evidence="1 2">S44</strain>
    </source>
</reference>
<evidence type="ECO:0000313" key="1">
    <source>
        <dbReference type="EMBL" id="GFP38298.1"/>
    </source>
</evidence>
<comment type="caution">
    <text evidence="1">The sequence shown here is derived from an EMBL/GenBank/DDBJ whole genome shotgun (WGS) entry which is preliminary data.</text>
</comment>
<dbReference type="Proteomes" id="UP000561271">
    <property type="component" value="Unassembled WGS sequence"/>
</dbReference>
<accession>A0A6V8Q0T1</accession>
<dbReference type="AlphaFoldDB" id="A0A6V8Q0T1"/>
<sequence length="38" mass="4233">SFVRSLEAYEKLLVGGTTLVLGSDSELFRYLESPQPTE</sequence>
<organism evidence="1 2">
    <name type="scientific">Candidatus Hakubella thermalkaliphila</name>
    <dbReference type="NCBI Taxonomy" id="2754717"/>
    <lineage>
        <taxon>Bacteria</taxon>
        <taxon>Bacillati</taxon>
        <taxon>Actinomycetota</taxon>
        <taxon>Actinomycetota incertae sedis</taxon>
        <taxon>Candidatus Hakubellales</taxon>
        <taxon>Candidatus Hakubellaceae</taxon>
        <taxon>Candidatus Hakubella</taxon>
    </lineage>
</organism>
<gene>
    <name evidence="1" type="ORF">HKBW3S44_01979</name>
</gene>
<name>A0A6V8Q0T1_9ACTN</name>